<sequence>MFSSEDSLGCHLQATPNLCFETGYLIGMRVGWLSDKQASEICLVFASPVQGLQVHAITSGFYFK</sequence>
<dbReference type="AlphaFoldDB" id="G3H7E3"/>
<dbReference type="EMBL" id="JH000193">
    <property type="protein sequence ID" value="EGW00891.1"/>
    <property type="molecule type" value="Genomic_DNA"/>
</dbReference>
<protein>
    <submittedName>
        <fullName evidence="1">Uncharacterized protein</fullName>
    </submittedName>
</protein>
<dbReference type="InParanoid" id="G3H7E3"/>
<organism evidence="1 2">
    <name type="scientific">Cricetulus griseus</name>
    <name type="common">Chinese hamster</name>
    <name type="synonym">Cricetulus barabensis griseus</name>
    <dbReference type="NCBI Taxonomy" id="10029"/>
    <lineage>
        <taxon>Eukaryota</taxon>
        <taxon>Metazoa</taxon>
        <taxon>Chordata</taxon>
        <taxon>Craniata</taxon>
        <taxon>Vertebrata</taxon>
        <taxon>Euteleostomi</taxon>
        <taxon>Mammalia</taxon>
        <taxon>Eutheria</taxon>
        <taxon>Euarchontoglires</taxon>
        <taxon>Glires</taxon>
        <taxon>Rodentia</taxon>
        <taxon>Myomorpha</taxon>
        <taxon>Muroidea</taxon>
        <taxon>Cricetidae</taxon>
        <taxon>Cricetinae</taxon>
        <taxon>Cricetulus</taxon>
    </lineage>
</organism>
<reference evidence="2" key="1">
    <citation type="journal article" date="2011" name="Nat. Biotechnol.">
        <title>The genomic sequence of the Chinese hamster ovary (CHO)-K1 cell line.</title>
        <authorList>
            <person name="Xu X."/>
            <person name="Nagarajan H."/>
            <person name="Lewis N.E."/>
            <person name="Pan S."/>
            <person name="Cai Z."/>
            <person name="Liu X."/>
            <person name="Chen W."/>
            <person name="Xie M."/>
            <person name="Wang W."/>
            <person name="Hammond S."/>
            <person name="Andersen M.R."/>
            <person name="Neff N."/>
            <person name="Passarelli B."/>
            <person name="Koh W."/>
            <person name="Fan H.C."/>
            <person name="Wang J."/>
            <person name="Gui Y."/>
            <person name="Lee K.H."/>
            <person name="Betenbaugh M.J."/>
            <person name="Quake S.R."/>
            <person name="Famili I."/>
            <person name="Palsson B.O."/>
            <person name="Wang J."/>
        </authorList>
    </citation>
    <scope>NUCLEOTIDE SEQUENCE [LARGE SCALE GENOMIC DNA]</scope>
    <source>
        <strain evidence="2">CHO K1 cell line</strain>
    </source>
</reference>
<name>G3H7E3_CRIGR</name>
<accession>G3H7E3</accession>
<evidence type="ECO:0000313" key="2">
    <source>
        <dbReference type="Proteomes" id="UP000001075"/>
    </source>
</evidence>
<dbReference type="Proteomes" id="UP000001075">
    <property type="component" value="Unassembled WGS sequence"/>
</dbReference>
<gene>
    <name evidence="1" type="ORF">I79_006273</name>
</gene>
<evidence type="ECO:0000313" key="1">
    <source>
        <dbReference type="EMBL" id="EGW00891.1"/>
    </source>
</evidence>
<proteinExistence type="predicted"/>